<gene>
    <name evidence="12" type="ORF">B4U80_06515</name>
</gene>
<dbReference type="PANTHER" id="PTHR46925">
    <property type="entry name" value="G-PROTEIN COUPLED RECEPTOR TKR-1-RELATED"/>
    <property type="match status" value="1"/>
</dbReference>
<dbReference type="STRING" id="299467.A0A443SVH7"/>
<sequence length="100" mass="11902">MAVTYTVMAYVLWSSKQIGEMTSRQQEAIAQKKKVVRLLFTIFAIFAICWLPYNLYFLLTYHNPQINSYPFMQHLFLGFYWLAMFNSALNPLIYCLLNER</sequence>
<dbReference type="Gene3D" id="1.20.1070.10">
    <property type="entry name" value="Rhodopsin 7-helix transmembrane proteins"/>
    <property type="match status" value="1"/>
</dbReference>
<dbReference type="EMBL" id="NCKV01000142">
    <property type="protein sequence ID" value="RWS31510.1"/>
    <property type="molecule type" value="Genomic_DNA"/>
</dbReference>
<dbReference type="PANTHER" id="PTHR46925:SF2">
    <property type="entry name" value="G-PROTEIN COUPLED RECEPTOR TKR-1-RELATED"/>
    <property type="match status" value="1"/>
</dbReference>
<keyword evidence="3" id="KW-1003">Cell membrane</keyword>
<protein>
    <submittedName>
        <fullName evidence="12">Tachykinin-like peptides receptor 86C</fullName>
    </submittedName>
</protein>
<dbReference type="AlphaFoldDB" id="A0A443SVH7"/>
<evidence type="ECO:0000256" key="4">
    <source>
        <dbReference type="ARBA" id="ARBA00022692"/>
    </source>
</evidence>
<accession>A0A443SVH7</accession>
<dbReference type="InterPro" id="IPR017452">
    <property type="entry name" value="GPCR_Rhodpsn_7TM"/>
</dbReference>
<dbReference type="Proteomes" id="UP000288716">
    <property type="component" value="Unassembled WGS sequence"/>
</dbReference>
<evidence type="ECO:0000256" key="5">
    <source>
        <dbReference type="ARBA" id="ARBA00022989"/>
    </source>
</evidence>
<comment type="similarity">
    <text evidence="2">Belongs to the G-protein coupled receptor 1 family.</text>
</comment>
<evidence type="ECO:0000313" key="12">
    <source>
        <dbReference type="EMBL" id="RWS31510.1"/>
    </source>
</evidence>
<evidence type="ECO:0000256" key="10">
    <source>
        <dbReference type="SAM" id="Phobius"/>
    </source>
</evidence>
<keyword evidence="7 10" id="KW-0472">Membrane</keyword>
<dbReference type="Pfam" id="PF00001">
    <property type="entry name" value="7tm_1"/>
    <property type="match status" value="1"/>
</dbReference>
<dbReference type="GO" id="GO:0004995">
    <property type="term" value="F:tachykinin receptor activity"/>
    <property type="evidence" value="ECO:0007669"/>
    <property type="project" value="InterPro"/>
</dbReference>
<organism evidence="12 13">
    <name type="scientific">Leptotrombidium deliense</name>
    <dbReference type="NCBI Taxonomy" id="299467"/>
    <lineage>
        <taxon>Eukaryota</taxon>
        <taxon>Metazoa</taxon>
        <taxon>Ecdysozoa</taxon>
        <taxon>Arthropoda</taxon>
        <taxon>Chelicerata</taxon>
        <taxon>Arachnida</taxon>
        <taxon>Acari</taxon>
        <taxon>Acariformes</taxon>
        <taxon>Trombidiformes</taxon>
        <taxon>Prostigmata</taxon>
        <taxon>Anystina</taxon>
        <taxon>Parasitengona</taxon>
        <taxon>Trombiculoidea</taxon>
        <taxon>Trombiculidae</taxon>
        <taxon>Leptotrombidium</taxon>
    </lineage>
</organism>
<dbReference type="PRINTS" id="PR00237">
    <property type="entry name" value="GPCRRHODOPSN"/>
</dbReference>
<comment type="subcellular location">
    <subcellularLocation>
        <location evidence="1">Cell membrane</location>
        <topology evidence="1">Multi-pass membrane protein</topology>
    </subcellularLocation>
</comment>
<feature type="domain" description="G-protein coupled receptors family 1 profile" evidence="11">
    <location>
        <begin position="1"/>
        <end position="94"/>
    </location>
</feature>
<evidence type="ECO:0000313" key="13">
    <source>
        <dbReference type="Proteomes" id="UP000288716"/>
    </source>
</evidence>
<reference evidence="12 13" key="1">
    <citation type="journal article" date="2018" name="Gigascience">
        <title>Genomes of trombidid mites reveal novel predicted allergens and laterally-transferred genes associated with secondary metabolism.</title>
        <authorList>
            <person name="Dong X."/>
            <person name="Chaisiri K."/>
            <person name="Xia D."/>
            <person name="Armstrong S.D."/>
            <person name="Fang Y."/>
            <person name="Donnelly M.J."/>
            <person name="Kadowaki T."/>
            <person name="McGarry J.W."/>
            <person name="Darby A.C."/>
            <person name="Makepeace B.L."/>
        </authorList>
    </citation>
    <scope>NUCLEOTIDE SEQUENCE [LARGE SCALE GENOMIC DNA]</scope>
    <source>
        <strain evidence="12">UoL-UT</strain>
    </source>
</reference>
<keyword evidence="8 12" id="KW-0675">Receptor</keyword>
<dbReference type="InterPro" id="IPR000276">
    <property type="entry name" value="GPCR_Rhodpsn"/>
</dbReference>
<dbReference type="PROSITE" id="PS50262">
    <property type="entry name" value="G_PROTEIN_RECEP_F1_2"/>
    <property type="match status" value="1"/>
</dbReference>
<proteinExistence type="inferred from homology"/>
<keyword evidence="5 10" id="KW-1133">Transmembrane helix</keyword>
<dbReference type="GO" id="GO:0005886">
    <property type="term" value="C:plasma membrane"/>
    <property type="evidence" value="ECO:0007669"/>
    <property type="project" value="UniProtKB-SubCell"/>
</dbReference>
<name>A0A443SVH7_9ACAR</name>
<evidence type="ECO:0000256" key="1">
    <source>
        <dbReference type="ARBA" id="ARBA00004651"/>
    </source>
</evidence>
<dbReference type="OrthoDB" id="5981855at2759"/>
<evidence type="ECO:0000256" key="8">
    <source>
        <dbReference type="ARBA" id="ARBA00023170"/>
    </source>
</evidence>
<evidence type="ECO:0000256" key="2">
    <source>
        <dbReference type="ARBA" id="ARBA00010663"/>
    </source>
</evidence>
<evidence type="ECO:0000256" key="9">
    <source>
        <dbReference type="ARBA" id="ARBA00023224"/>
    </source>
</evidence>
<dbReference type="VEuPathDB" id="VectorBase:LDEU000529"/>
<evidence type="ECO:0000256" key="6">
    <source>
        <dbReference type="ARBA" id="ARBA00023040"/>
    </source>
</evidence>
<keyword evidence="6" id="KW-0297">G-protein coupled receptor</keyword>
<feature type="transmembrane region" description="Helical" evidence="10">
    <location>
        <begin position="38"/>
        <end position="59"/>
    </location>
</feature>
<feature type="transmembrane region" description="Helical" evidence="10">
    <location>
        <begin position="79"/>
        <end position="97"/>
    </location>
</feature>
<dbReference type="SUPFAM" id="SSF81321">
    <property type="entry name" value="Family A G protein-coupled receptor-like"/>
    <property type="match status" value="1"/>
</dbReference>
<evidence type="ECO:0000256" key="3">
    <source>
        <dbReference type="ARBA" id="ARBA00022475"/>
    </source>
</evidence>
<keyword evidence="4 10" id="KW-0812">Transmembrane</keyword>
<dbReference type="InterPro" id="IPR001681">
    <property type="entry name" value="Neurokn_rcpt"/>
</dbReference>
<keyword evidence="13" id="KW-1185">Reference proteome</keyword>
<evidence type="ECO:0000259" key="11">
    <source>
        <dbReference type="PROSITE" id="PS50262"/>
    </source>
</evidence>
<evidence type="ECO:0000256" key="7">
    <source>
        <dbReference type="ARBA" id="ARBA00023136"/>
    </source>
</evidence>
<keyword evidence="9" id="KW-0807">Transducer</keyword>
<comment type="caution">
    <text evidence="12">The sequence shown here is derived from an EMBL/GenBank/DDBJ whole genome shotgun (WGS) entry which is preliminary data.</text>
</comment>